<organism evidence="9 10">
    <name type="scientific">Mesosutterella multiformis</name>
    <dbReference type="NCBI Taxonomy" id="2259133"/>
    <lineage>
        <taxon>Bacteria</taxon>
        <taxon>Pseudomonadati</taxon>
        <taxon>Pseudomonadota</taxon>
        <taxon>Betaproteobacteria</taxon>
        <taxon>Burkholderiales</taxon>
        <taxon>Sutterellaceae</taxon>
        <taxon>Mesosutterella</taxon>
    </lineage>
</organism>
<dbReference type="OrthoDB" id="9802795at2"/>
<proteinExistence type="inferred from homology"/>
<dbReference type="GO" id="GO:0009318">
    <property type="term" value="C:exodeoxyribonuclease VII complex"/>
    <property type="evidence" value="ECO:0007669"/>
    <property type="project" value="UniProtKB-UniRule"/>
</dbReference>
<dbReference type="InterPro" id="IPR003753">
    <property type="entry name" value="Exonuc_VII_L"/>
</dbReference>
<comment type="similarity">
    <text evidence="5">Belongs to the XseA family.</text>
</comment>
<dbReference type="GO" id="GO:0008855">
    <property type="term" value="F:exodeoxyribonuclease VII activity"/>
    <property type="evidence" value="ECO:0007669"/>
    <property type="project" value="UniProtKB-UniRule"/>
</dbReference>
<feature type="domain" description="OB-fold nucleic acid binding" evidence="8">
    <location>
        <begin position="68"/>
        <end position="161"/>
    </location>
</feature>
<evidence type="ECO:0000256" key="3">
    <source>
        <dbReference type="ARBA" id="ARBA00022801"/>
    </source>
</evidence>
<comment type="caution">
    <text evidence="9">The sequence shown here is derived from an EMBL/GenBank/DDBJ whole genome shotgun (WGS) entry which is preliminary data.</text>
</comment>
<evidence type="ECO:0000256" key="6">
    <source>
        <dbReference type="SAM" id="MobiDB-lite"/>
    </source>
</evidence>
<evidence type="ECO:0000259" key="7">
    <source>
        <dbReference type="Pfam" id="PF02601"/>
    </source>
</evidence>
<feature type="region of interest" description="Disordered" evidence="6">
    <location>
        <begin position="1"/>
        <end position="37"/>
    </location>
</feature>
<feature type="domain" description="Exonuclease VII large subunit C-terminal" evidence="7">
    <location>
        <begin position="184"/>
        <end position="450"/>
    </location>
</feature>
<evidence type="ECO:0000256" key="5">
    <source>
        <dbReference type="HAMAP-Rule" id="MF_00378"/>
    </source>
</evidence>
<dbReference type="RefSeq" id="WP_116269987.1">
    <property type="nucleotide sequence ID" value="NZ_BGZJ01000001.1"/>
</dbReference>
<dbReference type="CDD" id="cd04489">
    <property type="entry name" value="ExoVII_LU_OBF"/>
    <property type="match status" value="1"/>
</dbReference>
<keyword evidence="1 5" id="KW-0963">Cytoplasm</keyword>
<evidence type="ECO:0000313" key="10">
    <source>
        <dbReference type="Proteomes" id="UP000266091"/>
    </source>
</evidence>
<dbReference type="GO" id="GO:0003676">
    <property type="term" value="F:nucleic acid binding"/>
    <property type="evidence" value="ECO:0007669"/>
    <property type="project" value="InterPro"/>
</dbReference>
<dbReference type="HAMAP" id="MF_00378">
    <property type="entry name" value="Exonuc_7_L"/>
    <property type="match status" value="1"/>
</dbReference>
<evidence type="ECO:0000256" key="4">
    <source>
        <dbReference type="ARBA" id="ARBA00022839"/>
    </source>
</evidence>
<dbReference type="Proteomes" id="UP000266091">
    <property type="component" value="Unassembled WGS sequence"/>
</dbReference>
<comment type="subunit">
    <text evidence="5">Heterooligomer composed of large and small subunits.</text>
</comment>
<evidence type="ECO:0000256" key="2">
    <source>
        <dbReference type="ARBA" id="ARBA00022722"/>
    </source>
</evidence>
<comment type="catalytic activity">
    <reaction evidence="5">
        <text>Exonucleolytic cleavage in either 5'- to 3'- or 3'- to 5'-direction to yield nucleoside 5'-phosphates.</text>
        <dbReference type="EC" id="3.1.11.6"/>
    </reaction>
</comment>
<dbReference type="AlphaFoldDB" id="A0A388SBG4"/>
<evidence type="ECO:0000259" key="8">
    <source>
        <dbReference type="Pfam" id="PF13742"/>
    </source>
</evidence>
<keyword evidence="4 5" id="KW-0269">Exonuclease</keyword>
<dbReference type="GO" id="GO:0006308">
    <property type="term" value="P:DNA catabolic process"/>
    <property type="evidence" value="ECO:0007669"/>
    <property type="project" value="UniProtKB-UniRule"/>
</dbReference>
<dbReference type="NCBIfam" id="TIGR00237">
    <property type="entry name" value="xseA"/>
    <property type="match status" value="1"/>
</dbReference>
<dbReference type="PANTHER" id="PTHR30008">
    <property type="entry name" value="EXODEOXYRIBONUCLEASE 7 LARGE SUBUNIT"/>
    <property type="match status" value="1"/>
</dbReference>
<dbReference type="Pfam" id="PF02601">
    <property type="entry name" value="Exonuc_VII_L"/>
    <property type="match status" value="1"/>
</dbReference>
<name>A0A388SBG4_9BURK</name>
<dbReference type="EC" id="3.1.11.6" evidence="5"/>
<accession>A0A388SBG4</accession>
<dbReference type="EMBL" id="BGZJ01000001">
    <property type="protein sequence ID" value="GBO93648.1"/>
    <property type="molecule type" value="Genomic_DNA"/>
</dbReference>
<evidence type="ECO:0000256" key="1">
    <source>
        <dbReference type="ARBA" id="ARBA00022490"/>
    </source>
</evidence>
<sequence>MKDDFDTYSLFGGDAAGGATPREPAKRSSLRAARPASTRSRYRSDVLSGDAYGFRAPEPVRETRAAVISVSDICRGIQNSLRAAFPPAWVEGEIASFMVASSGHCYFDLKDREAQISCVMYRSQYQSVGFEPKVGDKIEVYAEPSLYMKRGRLQLTVNRIRKSGLGALYEEFLRLKAKLECEGLFSLELKRPVPSVPRTAAIVTSLKAAGLRDVIQTFEKRAPYVALEIYPASVQGPGAAAEIAEALRRAGESEKAEVILLVRGGGSFEDLACFNDERVARAIRMSPIPVITGIGHESDTTIADLAADLRAATPTAAAEHAAAAESDLMQRLGSLVNRLKRAEEGVMREASQRLDMAETRLGTPEELLRGGRAALQLAEEKIRKSPLLLIQGGRSKLSEAIPRLRRRLETVFGRAELQPIVMRNFLEDRLKKSLQEETKRLRNSESVIVSHRPKLDAEGRRLDAAASGLRGGLSEKLKQAEETLTRATLFFSGADPGVSRESARLGLLAQRLATAKPAFRESGKDLLTLRTRLAAVAASGLDERRTALRFEESKMKSLEVSRVLERGFALLYRDAGIVRSVKSLRKGESVTAVLPDGEASLTVSEVRPKQS</sequence>
<keyword evidence="10" id="KW-1185">Reference proteome</keyword>
<evidence type="ECO:0000313" key="9">
    <source>
        <dbReference type="EMBL" id="GBO93648.1"/>
    </source>
</evidence>
<dbReference type="Pfam" id="PF13742">
    <property type="entry name" value="tRNA_anti_2"/>
    <property type="match status" value="1"/>
</dbReference>
<gene>
    <name evidence="5" type="primary">xseA</name>
    <name evidence="9" type="ORF">MESMUL_10020</name>
</gene>
<keyword evidence="2 5" id="KW-0540">Nuclease</keyword>
<comment type="subcellular location">
    <subcellularLocation>
        <location evidence="5">Cytoplasm</location>
    </subcellularLocation>
</comment>
<keyword evidence="3 5" id="KW-0378">Hydrolase</keyword>
<dbReference type="InterPro" id="IPR025824">
    <property type="entry name" value="OB-fold_nuc-bd_dom"/>
</dbReference>
<comment type="function">
    <text evidence="5">Bidirectionally degrades single-stranded DNA into large acid-insoluble oligonucleotides, which are then degraded further into small acid-soluble oligonucleotides.</text>
</comment>
<dbReference type="PANTHER" id="PTHR30008:SF0">
    <property type="entry name" value="EXODEOXYRIBONUCLEASE 7 LARGE SUBUNIT"/>
    <property type="match status" value="1"/>
</dbReference>
<reference evidence="9 10" key="1">
    <citation type="journal article" date="2018" name="Int. J. Syst. Evol. Microbiol.">
        <title>Mesosutterella multiformis gen. nov., sp. nov., a member of the family Sutterellaceae and Sutterella megalosphaeroides sp. nov., isolated from human faeces.</title>
        <authorList>
            <person name="Sakamoto M."/>
            <person name="Ikeyama N."/>
            <person name="Kunihiro T."/>
            <person name="Iino T."/>
            <person name="Yuki M."/>
            <person name="Ohkuma M."/>
        </authorList>
    </citation>
    <scope>NUCLEOTIDE SEQUENCE [LARGE SCALE GENOMIC DNA]</scope>
    <source>
        <strain evidence="9 10">4NBBH2</strain>
    </source>
</reference>
<dbReference type="GO" id="GO:0005737">
    <property type="term" value="C:cytoplasm"/>
    <property type="evidence" value="ECO:0007669"/>
    <property type="project" value="UniProtKB-SubCell"/>
</dbReference>
<dbReference type="InterPro" id="IPR020579">
    <property type="entry name" value="Exonuc_VII_lsu_C"/>
</dbReference>
<protein>
    <recommendedName>
        <fullName evidence="5">Exodeoxyribonuclease 7 large subunit</fullName>
        <ecNumber evidence="5">3.1.11.6</ecNumber>
    </recommendedName>
    <alternativeName>
        <fullName evidence="5">Exodeoxyribonuclease VII large subunit</fullName>
        <shortName evidence="5">Exonuclease VII large subunit</shortName>
    </alternativeName>
</protein>